<evidence type="ECO:0000313" key="1">
    <source>
        <dbReference type="EMBL" id="CAH0535159.1"/>
    </source>
</evidence>
<protein>
    <recommendedName>
        <fullName evidence="3">DUF3389 family protein</fullName>
    </recommendedName>
</protein>
<accession>A0ABN8DX22</accession>
<dbReference type="Pfam" id="PF11869">
    <property type="entry name" value="DUF3389"/>
    <property type="match status" value="1"/>
</dbReference>
<organism evidence="1 2">
    <name type="scientific">Vibrio stylophorae</name>
    <dbReference type="NCBI Taxonomy" id="659351"/>
    <lineage>
        <taxon>Bacteria</taxon>
        <taxon>Pseudomonadati</taxon>
        <taxon>Pseudomonadota</taxon>
        <taxon>Gammaproteobacteria</taxon>
        <taxon>Vibrionales</taxon>
        <taxon>Vibrionaceae</taxon>
        <taxon>Vibrio</taxon>
    </lineage>
</organism>
<evidence type="ECO:0000313" key="2">
    <source>
        <dbReference type="Proteomes" id="UP000838672"/>
    </source>
</evidence>
<name>A0ABN8DX22_9VIBR</name>
<evidence type="ECO:0008006" key="3">
    <source>
        <dbReference type="Google" id="ProtNLM"/>
    </source>
</evidence>
<dbReference type="EMBL" id="CAKLDI010000002">
    <property type="protein sequence ID" value="CAH0535159.1"/>
    <property type="molecule type" value="Genomic_DNA"/>
</dbReference>
<dbReference type="Proteomes" id="UP000838672">
    <property type="component" value="Unassembled WGS sequence"/>
</dbReference>
<comment type="caution">
    <text evidence="1">The sequence shown here is derived from an EMBL/GenBank/DDBJ whole genome shotgun (WGS) entry which is preliminary data.</text>
</comment>
<proteinExistence type="predicted"/>
<keyword evidence="2" id="KW-1185">Reference proteome</keyword>
<reference evidence="1" key="1">
    <citation type="submission" date="2021-11" db="EMBL/GenBank/DDBJ databases">
        <authorList>
            <person name="Rodrigo-Torres L."/>
            <person name="Arahal R. D."/>
            <person name="Lucena T."/>
        </authorList>
    </citation>
    <scope>NUCLEOTIDE SEQUENCE</scope>
    <source>
        <strain evidence="1">CECT 7929</strain>
    </source>
</reference>
<sequence length="78" mass="8620">MKLTTDFGDIIVTQDTLVIRQRALSVMMTAHREELQLFANQCVIAAHSGSCRWSVALQDAALLKQIATELSLPIHGEL</sequence>
<dbReference type="InterPro" id="IPR021811">
    <property type="entry name" value="DUF3389"/>
</dbReference>
<dbReference type="RefSeq" id="WP_237468018.1">
    <property type="nucleotide sequence ID" value="NZ_CAKLDI010000002.1"/>
</dbReference>
<gene>
    <name evidence="1" type="ORF">VST7929_02820</name>
</gene>